<feature type="transmembrane region" description="Helical" evidence="6">
    <location>
        <begin position="304"/>
        <end position="325"/>
    </location>
</feature>
<feature type="transmembrane region" description="Helical" evidence="6">
    <location>
        <begin position="41"/>
        <end position="61"/>
    </location>
</feature>
<dbReference type="Pfam" id="PF01554">
    <property type="entry name" value="MatE"/>
    <property type="match status" value="1"/>
</dbReference>
<feature type="transmembrane region" description="Helical" evidence="6">
    <location>
        <begin position="425"/>
        <end position="443"/>
    </location>
</feature>
<name>A0A6N6RHI5_9FLAO</name>
<dbReference type="GO" id="GO:0015297">
    <property type="term" value="F:antiporter activity"/>
    <property type="evidence" value="ECO:0007669"/>
    <property type="project" value="InterPro"/>
</dbReference>
<evidence type="ECO:0000313" key="7">
    <source>
        <dbReference type="EMBL" id="KAB2809779.1"/>
    </source>
</evidence>
<evidence type="ECO:0000313" key="8">
    <source>
        <dbReference type="Proteomes" id="UP000468650"/>
    </source>
</evidence>
<dbReference type="GO" id="GO:0042910">
    <property type="term" value="F:xenobiotic transmembrane transporter activity"/>
    <property type="evidence" value="ECO:0007669"/>
    <property type="project" value="InterPro"/>
</dbReference>
<evidence type="ECO:0000256" key="4">
    <source>
        <dbReference type="ARBA" id="ARBA00022989"/>
    </source>
</evidence>
<keyword evidence="8" id="KW-1185">Reference proteome</keyword>
<feature type="transmembrane region" description="Helical" evidence="6">
    <location>
        <begin position="12"/>
        <end position="35"/>
    </location>
</feature>
<gene>
    <name evidence="7" type="ORF">F8C67_09490</name>
</gene>
<feature type="transmembrane region" description="Helical" evidence="6">
    <location>
        <begin position="393"/>
        <end position="413"/>
    </location>
</feature>
<feature type="transmembrane region" description="Helical" evidence="6">
    <location>
        <begin position="367"/>
        <end position="387"/>
    </location>
</feature>
<feature type="transmembrane region" description="Helical" evidence="6">
    <location>
        <begin position="449"/>
        <end position="471"/>
    </location>
</feature>
<keyword evidence="4 6" id="KW-1133">Transmembrane helix</keyword>
<dbReference type="RefSeq" id="WP_151667602.1">
    <property type="nucleotide sequence ID" value="NZ_WBVO01000007.1"/>
</dbReference>
<evidence type="ECO:0000256" key="5">
    <source>
        <dbReference type="ARBA" id="ARBA00023136"/>
    </source>
</evidence>
<dbReference type="InterPro" id="IPR002528">
    <property type="entry name" value="MATE_fam"/>
</dbReference>
<dbReference type="PANTHER" id="PTHR30250:SF11">
    <property type="entry name" value="O-ANTIGEN TRANSPORTER-RELATED"/>
    <property type="match status" value="1"/>
</dbReference>
<feature type="transmembrane region" description="Helical" evidence="6">
    <location>
        <begin position="245"/>
        <end position="267"/>
    </location>
</feature>
<keyword evidence="2" id="KW-1003">Cell membrane</keyword>
<dbReference type="InterPro" id="IPR050833">
    <property type="entry name" value="Poly_Biosynth_Transport"/>
</dbReference>
<feature type="transmembrane region" description="Helical" evidence="6">
    <location>
        <begin position="337"/>
        <end position="360"/>
    </location>
</feature>
<comment type="caution">
    <text evidence="7">The sequence shown here is derived from an EMBL/GenBank/DDBJ whole genome shotgun (WGS) entry which is preliminary data.</text>
</comment>
<feature type="transmembrane region" description="Helical" evidence="6">
    <location>
        <begin position="179"/>
        <end position="198"/>
    </location>
</feature>
<feature type="transmembrane region" description="Helical" evidence="6">
    <location>
        <begin position="122"/>
        <end position="144"/>
    </location>
</feature>
<dbReference type="EMBL" id="WBVO01000007">
    <property type="protein sequence ID" value="KAB2809779.1"/>
    <property type="molecule type" value="Genomic_DNA"/>
</dbReference>
<dbReference type="OrthoDB" id="88014at2"/>
<feature type="transmembrane region" description="Helical" evidence="6">
    <location>
        <begin position="81"/>
        <end position="102"/>
    </location>
</feature>
<evidence type="ECO:0000256" key="3">
    <source>
        <dbReference type="ARBA" id="ARBA00022692"/>
    </source>
</evidence>
<reference evidence="7 8" key="1">
    <citation type="submission" date="2019-09" db="EMBL/GenBank/DDBJ databases">
        <title>Genomes of family Cryomorphaceae.</title>
        <authorList>
            <person name="Bowman J.P."/>
        </authorList>
    </citation>
    <scope>NUCLEOTIDE SEQUENCE [LARGE SCALE GENOMIC DNA]</scope>
    <source>
        <strain evidence="7 8">LMG 25704</strain>
    </source>
</reference>
<feature type="transmembrane region" description="Helical" evidence="6">
    <location>
        <begin position="156"/>
        <end position="173"/>
    </location>
</feature>
<sequence>MERTVKQSFLGTLVSYFGIVMGMLNRIVLFPLVFVGSEADLWGLIELFIVYATVISSVSNLGRSKVIQRYLPGFKGDTKSLLAFAWRGTLLGTVVTFTTLLLLKNQVAALADDPGLFSEYYWVFLLILLGMTFFEWSSGILISKFRTHIPMVFNQFILRLYTLIALLLKWLDILTAVELLYVIAIGYVVVFGVMFFYAKKTEPRMTSLKVENLPDKKKINDFGLFSMVNGSSFFLFQHIDAMVMGGFSLVNVAFLTVAKSIANVFFLPGRSLIQSLSPVVSKAFQEEDFEKLERVYKKSSGAQLFVGGFIFLFIWANLDVILLPIDKFAGGESDLKWVVFLLGVGRLVFMSTGVSSLVLSRSKYYRFAFVANVSLIGVSVAAMLILIPMYGILGAAIAQGGVMVLNSVIRIVFIRRKLDLSPYTASLLPTALIITTVLAALAPSWFDSLWLSFFGKNALALVALFVCYRFFPPIDDLSNLVGKVTNRFKKKIK</sequence>
<organism evidence="7 8">
    <name type="scientific">Phaeocystidibacter luteus</name>
    <dbReference type="NCBI Taxonomy" id="911197"/>
    <lineage>
        <taxon>Bacteria</taxon>
        <taxon>Pseudomonadati</taxon>
        <taxon>Bacteroidota</taxon>
        <taxon>Flavobacteriia</taxon>
        <taxon>Flavobacteriales</taxon>
        <taxon>Phaeocystidibacteraceae</taxon>
        <taxon>Phaeocystidibacter</taxon>
    </lineage>
</organism>
<evidence type="ECO:0000256" key="6">
    <source>
        <dbReference type="SAM" id="Phobius"/>
    </source>
</evidence>
<evidence type="ECO:0000256" key="2">
    <source>
        <dbReference type="ARBA" id="ARBA00022475"/>
    </source>
</evidence>
<dbReference type="PANTHER" id="PTHR30250">
    <property type="entry name" value="PST FAMILY PREDICTED COLANIC ACID TRANSPORTER"/>
    <property type="match status" value="1"/>
</dbReference>
<protein>
    <submittedName>
        <fullName evidence="7">Lipopolysaccharide biosynthesis protein</fullName>
    </submittedName>
</protein>
<proteinExistence type="predicted"/>
<comment type="subcellular location">
    <subcellularLocation>
        <location evidence="1">Cell membrane</location>
        <topology evidence="1">Multi-pass membrane protein</topology>
    </subcellularLocation>
</comment>
<dbReference type="GO" id="GO:0005886">
    <property type="term" value="C:plasma membrane"/>
    <property type="evidence" value="ECO:0007669"/>
    <property type="project" value="UniProtKB-SubCell"/>
</dbReference>
<keyword evidence="3 6" id="KW-0812">Transmembrane</keyword>
<dbReference type="Proteomes" id="UP000468650">
    <property type="component" value="Unassembled WGS sequence"/>
</dbReference>
<accession>A0A6N6RHI5</accession>
<keyword evidence="5 6" id="KW-0472">Membrane</keyword>
<dbReference type="AlphaFoldDB" id="A0A6N6RHI5"/>
<feature type="transmembrane region" description="Helical" evidence="6">
    <location>
        <begin position="219"/>
        <end position="239"/>
    </location>
</feature>
<evidence type="ECO:0000256" key="1">
    <source>
        <dbReference type="ARBA" id="ARBA00004651"/>
    </source>
</evidence>